<comment type="caution">
    <text evidence="17">The sequence shown here is derived from an EMBL/GenBank/DDBJ whole genome shotgun (WGS) entry which is preliminary data.</text>
</comment>
<gene>
    <name evidence="17" type="ORF">NCGR_LOCUS9348</name>
</gene>
<keyword evidence="8" id="KW-0677">Repeat</keyword>
<evidence type="ECO:0000313" key="17">
    <source>
        <dbReference type="EMBL" id="CAD6213836.1"/>
    </source>
</evidence>
<evidence type="ECO:0000256" key="11">
    <source>
        <dbReference type="ARBA" id="ARBA00022989"/>
    </source>
</evidence>
<evidence type="ECO:0000256" key="14">
    <source>
        <dbReference type="PROSITE-ProRule" id="PRU10141"/>
    </source>
</evidence>
<evidence type="ECO:0000256" key="12">
    <source>
        <dbReference type="ARBA" id="ARBA00023136"/>
    </source>
</evidence>
<evidence type="ECO:0000256" key="2">
    <source>
        <dbReference type="ARBA" id="ARBA00012513"/>
    </source>
</evidence>
<dbReference type="Proteomes" id="UP000604825">
    <property type="component" value="Unassembled WGS sequence"/>
</dbReference>
<sequence>MSGQSLFAVGLGYVCEPVFGFAAAAVNAVFAKLGQTASSAWNISGDPCTGAATDGTNIDTDPNFNPAIKCECSGQNNTVCHVTKLKIYALNAVGAIPAELQNLTRLTNLNLGQNYLTGPLPSFLGKLTAMQYMSLGINSLSGSVPKELGNLTNLVSLSFSSNNLNGSLPLELGNLVKLEQLYIDSAGLSGPLPSSLSSLTRMKTLWASDNDFTGQIPDYIGNWANLTELRFQGNSFQGPLPTTLSNLVELTSLRIGDIVNGSSSLTFISNMTSLNTLVLRNCRISDNLVSVNFSQFATLTLLDLSFNNITGQVPQALLNLNSLSFLFLGNNSLSGSLPSSIGTSLKNLDFSYNQLSGNFPSWVSPNLKLNLVANNFVINNFNNSALPSGLGCLQRDTPCFLGSPQSSSFAVACGSHRSISGSDNSMYQPDNADLGPASYYVTGAPTWGVSNVGRFMDAQNGSYIIYSSRQFQNTLDSELFQTARMSPSSLRYYGIGLENGNYTVTLQFAEFDFEDMQTWKSLGKRVFDIYVQGERKEQNFDIRKAAGGKSYTAVKKQYTVPVTRNFLEIHLFWAGKGTCCIPSQGYYGPAISALSATPNFKPTVRSAAQKNSSNKIGIVVGVVIGAAVLVLVALAGLCMWRQKRRKLALEQQELYSIVGRPNVLSYGELRTATENFSSNNLLGEGGYGSVYKGKLTDGRVVAVKQLSESSHQGKKEFATEIETISRVQHRNLVKFGYLAPEYAMRGHMTEKVDVFAFGVVVLETLAGRPNFDNTLDEDKVYILEWVWQLYEENHPLDMLDPKLADFNSDEVLRAIHVALLCTQGSPHQRPAMSRAVSMLTGDVEVGEVVNKPSYITEWQIKGGNTSSFMSSNVSGQSSLARRTASSDTSSAFLTSVIEGGR</sequence>
<feature type="binding site" evidence="14">
    <location>
        <position position="704"/>
    </location>
    <ligand>
        <name>ATP</name>
        <dbReference type="ChEBI" id="CHEBI:30616"/>
    </ligand>
</feature>
<evidence type="ECO:0000313" key="18">
    <source>
        <dbReference type="Proteomes" id="UP000604825"/>
    </source>
</evidence>
<feature type="domain" description="Protein kinase" evidence="16">
    <location>
        <begin position="676"/>
        <end position="901"/>
    </location>
</feature>
<feature type="transmembrane region" description="Helical" evidence="15">
    <location>
        <begin position="616"/>
        <end position="640"/>
    </location>
</feature>
<evidence type="ECO:0000256" key="15">
    <source>
        <dbReference type="SAM" id="Phobius"/>
    </source>
</evidence>
<dbReference type="InterPro" id="IPR021720">
    <property type="entry name" value="Malectin_dom"/>
</dbReference>
<dbReference type="EMBL" id="CAJGYO010000002">
    <property type="protein sequence ID" value="CAD6213836.1"/>
    <property type="molecule type" value="Genomic_DNA"/>
</dbReference>
<dbReference type="InterPro" id="IPR000719">
    <property type="entry name" value="Prot_kinase_dom"/>
</dbReference>
<dbReference type="PANTHER" id="PTHR48006:SF41">
    <property type="entry name" value="OS04G0616500 PROTEIN"/>
    <property type="match status" value="1"/>
</dbReference>
<dbReference type="Pfam" id="PF00560">
    <property type="entry name" value="LRR_1"/>
    <property type="match status" value="6"/>
</dbReference>
<evidence type="ECO:0000256" key="7">
    <source>
        <dbReference type="ARBA" id="ARBA00022729"/>
    </source>
</evidence>
<keyword evidence="11 15" id="KW-1133">Transmembrane helix</keyword>
<protein>
    <recommendedName>
        <fullName evidence="2">non-specific serine/threonine protein kinase</fullName>
        <ecNumber evidence="2">2.7.11.1</ecNumber>
    </recommendedName>
</protein>
<dbReference type="Gene3D" id="3.80.10.10">
    <property type="entry name" value="Ribonuclease Inhibitor"/>
    <property type="match status" value="2"/>
</dbReference>
<keyword evidence="9 14" id="KW-0547">Nucleotide-binding</keyword>
<evidence type="ECO:0000256" key="1">
    <source>
        <dbReference type="ARBA" id="ARBA00004162"/>
    </source>
</evidence>
<keyword evidence="13" id="KW-0325">Glycoprotein</keyword>
<dbReference type="SUPFAM" id="SSF56112">
    <property type="entry name" value="Protein kinase-like (PK-like)"/>
    <property type="match status" value="1"/>
</dbReference>
<keyword evidence="10 14" id="KW-0067">ATP-binding</keyword>
<evidence type="ECO:0000256" key="6">
    <source>
        <dbReference type="ARBA" id="ARBA00022692"/>
    </source>
</evidence>
<dbReference type="GO" id="GO:0005524">
    <property type="term" value="F:ATP binding"/>
    <property type="evidence" value="ECO:0007669"/>
    <property type="project" value="UniProtKB-UniRule"/>
</dbReference>
<dbReference type="FunFam" id="3.30.200.20:FF:000140">
    <property type="entry name" value="Leucine-rich repeat receptor-like protein kinase"/>
    <property type="match status" value="1"/>
</dbReference>
<comment type="subcellular location">
    <subcellularLocation>
        <location evidence="1">Cell membrane</location>
        <topology evidence="1">Single-pass membrane protein</topology>
    </subcellularLocation>
</comment>
<dbReference type="GO" id="GO:0005886">
    <property type="term" value="C:plasma membrane"/>
    <property type="evidence" value="ECO:0007669"/>
    <property type="project" value="UniProtKB-SubCell"/>
</dbReference>
<keyword evidence="12 15" id="KW-0472">Membrane</keyword>
<dbReference type="AlphaFoldDB" id="A0A811MX26"/>
<dbReference type="SUPFAM" id="SSF52058">
    <property type="entry name" value="L domain-like"/>
    <property type="match status" value="1"/>
</dbReference>
<dbReference type="PROSITE" id="PS50011">
    <property type="entry name" value="PROTEIN_KINASE_DOM"/>
    <property type="match status" value="1"/>
</dbReference>
<evidence type="ECO:0000256" key="8">
    <source>
        <dbReference type="ARBA" id="ARBA00022737"/>
    </source>
</evidence>
<reference evidence="17" key="1">
    <citation type="submission" date="2020-10" db="EMBL/GenBank/DDBJ databases">
        <authorList>
            <person name="Han B."/>
            <person name="Lu T."/>
            <person name="Zhao Q."/>
            <person name="Huang X."/>
            <person name="Zhao Y."/>
        </authorList>
    </citation>
    <scope>NUCLEOTIDE SEQUENCE</scope>
</reference>
<keyword evidence="18" id="KW-1185">Reference proteome</keyword>
<dbReference type="FunFam" id="3.80.10.10:FF:000497">
    <property type="entry name" value="Leucine-rich repeat transmembrane protein kinase"/>
    <property type="match status" value="1"/>
</dbReference>
<dbReference type="EC" id="2.7.11.1" evidence="2"/>
<dbReference type="InterPro" id="IPR001611">
    <property type="entry name" value="Leu-rich_rpt"/>
</dbReference>
<dbReference type="Gene3D" id="2.60.120.430">
    <property type="entry name" value="Galactose-binding lectin"/>
    <property type="match status" value="1"/>
</dbReference>
<evidence type="ECO:0000256" key="4">
    <source>
        <dbReference type="ARBA" id="ARBA00022614"/>
    </source>
</evidence>
<dbReference type="FunFam" id="2.60.120.430:FF:000002">
    <property type="entry name" value="Leucine-rich repeat receptor-like protein kinase"/>
    <property type="match status" value="1"/>
</dbReference>
<keyword evidence="3" id="KW-0597">Phosphoprotein</keyword>
<dbReference type="FunFam" id="3.80.10.10:FF:000298">
    <property type="entry name" value="Putative LRR receptor-like serine/threonine-protein kinase"/>
    <property type="match status" value="1"/>
</dbReference>
<evidence type="ECO:0000256" key="5">
    <source>
        <dbReference type="ARBA" id="ARBA00022679"/>
    </source>
</evidence>
<dbReference type="OrthoDB" id="663146at2759"/>
<proteinExistence type="predicted"/>
<organism evidence="17 18">
    <name type="scientific">Miscanthus lutarioriparius</name>
    <dbReference type="NCBI Taxonomy" id="422564"/>
    <lineage>
        <taxon>Eukaryota</taxon>
        <taxon>Viridiplantae</taxon>
        <taxon>Streptophyta</taxon>
        <taxon>Embryophyta</taxon>
        <taxon>Tracheophyta</taxon>
        <taxon>Spermatophyta</taxon>
        <taxon>Magnoliopsida</taxon>
        <taxon>Liliopsida</taxon>
        <taxon>Poales</taxon>
        <taxon>Poaceae</taxon>
        <taxon>PACMAD clade</taxon>
        <taxon>Panicoideae</taxon>
        <taxon>Andropogonodae</taxon>
        <taxon>Andropogoneae</taxon>
        <taxon>Saccharinae</taxon>
        <taxon>Miscanthus</taxon>
    </lineage>
</organism>
<dbReference type="GO" id="GO:0004674">
    <property type="term" value="F:protein serine/threonine kinase activity"/>
    <property type="evidence" value="ECO:0007669"/>
    <property type="project" value="UniProtKB-EC"/>
</dbReference>
<keyword evidence="4" id="KW-0433">Leucine-rich repeat</keyword>
<dbReference type="Gene3D" id="1.10.510.10">
    <property type="entry name" value="Transferase(Phosphotransferase) domain 1"/>
    <property type="match status" value="1"/>
</dbReference>
<evidence type="ECO:0000256" key="9">
    <source>
        <dbReference type="ARBA" id="ARBA00022741"/>
    </source>
</evidence>
<dbReference type="Pfam" id="PF11721">
    <property type="entry name" value="Malectin"/>
    <property type="match status" value="1"/>
</dbReference>
<dbReference type="PANTHER" id="PTHR48006">
    <property type="entry name" value="LEUCINE-RICH REPEAT-CONTAINING PROTEIN DDB_G0281931-RELATED"/>
    <property type="match status" value="1"/>
</dbReference>
<evidence type="ECO:0000259" key="16">
    <source>
        <dbReference type="PROSITE" id="PS50011"/>
    </source>
</evidence>
<evidence type="ECO:0000256" key="13">
    <source>
        <dbReference type="ARBA" id="ARBA00023180"/>
    </source>
</evidence>
<keyword evidence="7" id="KW-0732">Signal</keyword>
<dbReference type="InterPro" id="IPR032675">
    <property type="entry name" value="LRR_dom_sf"/>
</dbReference>
<dbReference type="InterPro" id="IPR017441">
    <property type="entry name" value="Protein_kinase_ATP_BS"/>
</dbReference>
<name>A0A811MX26_9POAL</name>
<keyword evidence="5" id="KW-0808">Transferase</keyword>
<accession>A0A811MX26</accession>
<dbReference type="PROSITE" id="PS00107">
    <property type="entry name" value="PROTEIN_KINASE_ATP"/>
    <property type="match status" value="1"/>
</dbReference>
<dbReference type="Pfam" id="PF00069">
    <property type="entry name" value="Pkinase"/>
    <property type="match status" value="1"/>
</dbReference>
<dbReference type="InterPro" id="IPR051824">
    <property type="entry name" value="LRR_Rcpt-Like_S/T_Kinase"/>
</dbReference>
<evidence type="ECO:0000256" key="3">
    <source>
        <dbReference type="ARBA" id="ARBA00022553"/>
    </source>
</evidence>
<dbReference type="InterPro" id="IPR011009">
    <property type="entry name" value="Kinase-like_dom_sf"/>
</dbReference>
<dbReference type="Gene3D" id="3.30.200.20">
    <property type="entry name" value="Phosphorylase Kinase, domain 1"/>
    <property type="match status" value="1"/>
</dbReference>
<evidence type="ECO:0000256" key="10">
    <source>
        <dbReference type="ARBA" id="ARBA00022840"/>
    </source>
</evidence>
<keyword evidence="6 15" id="KW-0812">Transmembrane</keyword>